<dbReference type="Gene3D" id="2.70.70.10">
    <property type="entry name" value="Glucose Permease (Domain IIA)"/>
    <property type="match status" value="1"/>
</dbReference>
<dbReference type="GO" id="GO:0006508">
    <property type="term" value="P:proteolysis"/>
    <property type="evidence" value="ECO:0007669"/>
    <property type="project" value="UniProtKB-KW"/>
</dbReference>
<dbReference type="Pfam" id="PF01551">
    <property type="entry name" value="Peptidase_M23"/>
    <property type="match status" value="1"/>
</dbReference>
<dbReference type="InterPro" id="IPR016047">
    <property type="entry name" value="M23ase_b-sheet_dom"/>
</dbReference>
<dbReference type="SUPFAM" id="SSF51261">
    <property type="entry name" value="Duplicated hybrid motif"/>
    <property type="match status" value="1"/>
</dbReference>
<feature type="region of interest" description="Disordered" evidence="7">
    <location>
        <begin position="68"/>
        <end position="115"/>
    </location>
</feature>
<dbReference type="CDD" id="cd12797">
    <property type="entry name" value="M23_peptidase"/>
    <property type="match status" value="1"/>
</dbReference>
<evidence type="ECO:0000313" key="11">
    <source>
        <dbReference type="Proteomes" id="UP000630142"/>
    </source>
</evidence>
<evidence type="ECO:0000256" key="5">
    <source>
        <dbReference type="ARBA" id="ARBA00022833"/>
    </source>
</evidence>
<evidence type="ECO:0000256" key="7">
    <source>
        <dbReference type="SAM" id="MobiDB-lite"/>
    </source>
</evidence>
<evidence type="ECO:0000259" key="9">
    <source>
        <dbReference type="Pfam" id="PF01551"/>
    </source>
</evidence>
<keyword evidence="11" id="KW-1185">Reference proteome</keyword>
<reference evidence="10" key="2">
    <citation type="submission" date="2020-09" db="EMBL/GenBank/DDBJ databases">
        <authorList>
            <person name="Sun Q."/>
            <person name="Kim S."/>
        </authorList>
    </citation>
    <scope>NUCLEOTIDE SEQUENCE</scope>
    <source>
        <strain evidence="10">KCTC 42249</strain>
    </source>
</reference>
<keyword evidence="4" id="KW-0378">Hydrolase</keyword>
<organism evidence="10 11">
    <name type="scientific">Tianweitania populi</name>
    <dbReference type="NCBI Taxonomy" id="1607949"/>
    <lineage>
        <taxon>Bacteria</taxon>
        <taxon>Pseudomonadati</taxon>
        <taxon>Pseudomonadota</taxon>
        <taxon>Alphaproteobacteria</taxon>
        <taxon>Hyphomicrobiales</taxon>
        <taxon>Phyllobacteriaceae</taxon>
        <taxon>Tianweitania</taxon>
    </lineage>
</organism>
<evidence type="ECO:0000256" key="3">
    <source>
        <dbReference type="ARBA" id="ARBA00022723"/>
    </source>
</evidence>
<dbReference type="InterPro" id="IPR050570">
    <property type="entry name" value="Cell_wall_metabolism_enzyme"/>
</dbReference>
<dbReference type="GO" id="GO:0046872">
    <property type="term" value="F:metal ion binding"/>
    <property type="evidence" value="ECO:0007669"/>
    <property type="project" value="UniProtKB-KW"/>
</dbReference>
<dbReference type="InterPro" id="IPR011055">
    <property type="entry name" value="Dup_hybrid_motif"/>
</dbReference>
<feature type="domain" description="M23ase beta-sheet core" evidence="9">
    <location>
        <begin position="506"/>
        <end position="602"/>
    </location>
</feature>
<accession>A0A8J3DYK2</accession>
<keyword evidence="8" id="KW-1133">Transmembrane helix</keyword>
<evidence type="ECO:0000256" key="6">
    <source>
        <dbReference type="ARBA" id="ARBA00023049"/>
    </source>
</evidence>
<keyword evidence="6" id="KW-0482">Metalloprotease</keyword>
<keyword evidence="8" id="KW-0472">Membrane</keyword>
<dbReference type="PANTHER" id="PTHR21666">
    <property type="entry name" value="PEPTIDASE-RELATED"/>
    <property type="match status" value="1"/>
</dbReference>
<protein>
    <submittedName>
        <fullName evidence="10">Peptidase M24</fullName>
    </submittedName>
</protein>
<gene>
    <name evidence="10" type="ORF">GCM10016234_30400</name>
</gene>
<dbReference type="EMBL" id="BMZQ01000002">
    <property type="protein sequence ID" value="GHD19129.1"/>
    <property type="molecule type" value="Genomic_DNA"/>
</dbReference>
<reference evidence="10" key="1">
    <citation type="journal article" date="2014" name="Int. J. Syst. Evol. Microbiol.">
        <title>Complete genome sequence of Corynebacterium casei LMG S-19264T (=DSM 44701T), isolated from a smear-ripened cheese.</title>
        <authorList>
            <consortium name="US DOE Joint Genome Institute (JGI-PGF)"/>
            <person name="Walter F."/>
            <person name="Albersmeier A."/>
            <person name="Kalinowski J."/>
            <person name="Ruckert C."/>
        </authorList>
    </citation>
    <scope>NUCLEOTIDE SEQUENCE</scope>
    <source>
        <strain evidence="10">KCTC 42249</strain>
    </source>
</reference>
<feature type="compositionally biased region" description="Basic and acidic residues" evidence="7">
    <location>
        <begin position="20"/>
        <end position="30"/>
    </location>
</feature>
<keyword evidence="8" id="KW-0812">Transmembrane</keyword>
<dbReference type="Gene3D" id="3.10.450.350">
    <property type="match status" value="1"/>
</dbReference>
<keyword evidence="3" id="KW-0479">Metal-binding</keyword>
<name>A0A8J3DYK2_9HYPH</name>
<dbReference type="RefSeq" id="WP_189505322.1">
    <property type="nucleotide sequence ID" value="NZ_BMZQ01000002.1"/>
</dbReference>
<keyword evidence="5" id="KW-0862">Zinc</keyword>
<dbReference type="Proteomes" id="UP000630142">
    <property type="component" value="Unassembled WGS sequence"/>
</dbReference>
<evidence type="ECO:0000313" key="10">
    <source>
        <dbReference type="EMBL" id="GHD19129.1"/>
    </source>
</evidence>
<evidence type="ECO:0000256" key="4">
    <source>
        <dbReference type="ARBA" id="ARBA00022801"/>
    </source>
</evidence>
<dbReference type="AlphaFoldDB" id="A0A8J3DYK2"/>
<feature type="transmembrane region" description="Helical" evidence="8">
    <location>
        <begin position="36"/>
        <end position="59"/>
    </location>
</feature>
<evidence type="ECO:0000256" key="8">
    <source>
        <dbReference type="SAM" id="Phobius"/>
    </source>
</evidence>
<evidence type="ECO:0000256" key="2">
    <source>
        <dbReference type="ARBA" id="ARBA00022670"/>
    </source>
</evidence>
<comment type="caution">
    <text evidence="10">The sequence shown here is derived from an EMBL/GenBank/DDBJ whole genome shotgun (WGS) entry which is preliminary data.</text>
</comment>
<dbReference type="GO" id="GO:0004222">
    <property type="term" value="F:metalloendopeptidase activity"/>
    <property type="evidence" value="ECO:0007669"/>
    <property type="project" value="TreeGrafter"/>
</dbReference>
<keyword evidence="2" id="KW-0645">Protease</keyword>
<dbReference type="PANTHER" id="PTHR21666:SF288">
    <property type="entry name" value="CELL DIVISION PROTEIN YTFB"/>
    <property type="match status" value="1"/>
</dbReference>
<proteinExistence type="predicted"/>
<feature type="region of interest" description="Disordered" evidence="7">
    <location>
        <begin position="1"/>
        <end position="30"/>
    </location>
</feature>
<sequence>MQDVDATIAAALGNEPPLDGDGRSGPPDRREVSARWLSGTFLTGVTSSVLMGVALFAALDGREQLATPPEVATLSPTGSPPDQSGEAAKRDRIAPPRAITRQSDRQRMEVSTVTKQGDSDVVRMVPFMHLAMSLADRPATNKPYPKFDPLDVFAEDASVQTANTGLIYGAKVESEVTLKTADFPLETAAFDEKSELSADEVEDVVRTTGVILPDGGVQVASLHYVAEERFGDAVDAQTLSTYGVRIVPENMSVSTRAGSDATKDYAEEVLPIQADQPFDTAFAGSGYEGDETRRMALALSTLTGQDVLKAGSVLRIGLEVVGDRGTMLRCSLYEKGEHILTVALNDRGQFVQGDAPEPSPLVASAFGENLPLPTRGDLPTIYDAVNRTALSYGLSRSMTKQLVKLLASDVDYQAAIGPKDRLDVFFSQPDENNNSTDESELLYVSASFGDMKRVYYRFQMEDGSIDYFDQDGKSSRQFLLRNPVPNGRFTSGFGGRKHPILGYVRIHSGVDWAAPRGTPIIAAGNGVVESAERSSSFGNQTIIRHANGYETSYNHQNAFAPGVVKGAKVRQGQVIGYIGTTGLSTGPHLHYELIVNGTKVDPMRVRLPDSRVLKGEELAEFRRERDRIDAFLADEAQKGLTLASREVSIN</sequence>
<evidence type="ECO:0000256" key="1">
    <source>
        <dbReference type="ARBA" id="ARBA00001947"/>
    </source>
</evidence>
<comment type="cofactor">
    <cofactor evidence="1">
        <name>Zn(2+)</name>
        <dbReference type="ChEBI" id="CHEBI:29105"/>
    </cofactor>
</comment>